<comment type="caution">
    <text evidence="6">The sequence shown here is derived from an EMBL/GenBank/DDBJ whole genome shotgun (WGS) entry which is preliminary data.</text>
</comment>
<dbReference type="PRINTS" id="PR00040">
    <property type="entry name" value="HTHMERR"/>
</dbReference>
<feature type="domain" description="HTH merR-type" evidence="5">
    <location>
        <begin position="1"/>
        <end position="68"/>
    </location>
</feature>
<keyword evidence="2" id="KW-0805">Transcription regulation</keyword>
<evidence type="ECO:0000256" key="2">
    <source>
        <dbReference type="ARBA" id="ARBA00023015"/>
    </source>
</evidence>
<dbReference type="RefSeq" id="WP_195000524.1">
    <property type="nucleotide sequence ID" value="NZ_JADLQN010000001.1"/>
</dbReference>
<name>A0ABS0D771_9NOCA</name>
<evidence type="ECO:0000256" key="3">
    <source>
        <dbReference type="ARBA" id="ARBA00023125"/>
    </source>
</evidence>
<dbReference type="Pfam" id="PF13411">
    <property type="entry name" value="MerR_1"/>
    <property type="match status" value="1"/>
</dbReference>
<dbReference type="PROSITE" id="PS00552">
    <property type="entry name" value="HTH_MERR_1"/>
    <property type="match status" value="1"/>
</dbReference>
<evidence type="ECO:0000256" key="1">
    <source>
        <dbReference type="ARBA" id="ARBA00022491"/>
    </source>
</evidence>
<evidence type="ECO:0000313" key="6">
    <source>
        <dbReference type="EMBL" id="MBF6353643.1"/>
    </source>
</evidence>
<sequence length="121" mass="13426">MKIGEASRVSGVSARSLRHYEDEGLIVPGRLGNGFRDYCQSTIDRVLVVRSLLESGLPVRLIRDVLPRPTDRSGVTADAVCSEFLHEVRSYRDRLAARIAVLSDQQAALDAYLRETGRTDP</sequence>
<keyword evidence="7" id="KW-1185">Reference proteome</keyword>
<reference evidence="6 7" key="1">
    <citation type="submission" date="2020-10" db="EMBL/GenBank/DDBJ databases">
        <title>Identification of Nocardia species via Next-generation sequencing and recognition of intraspecies genetic diversity.</title>
        <authorList>
            <person name="Li P."/>
            <person name="Li P."/>
            <person name="Lu B."/>
        </authorList>
    </citation>
    <scope>NUCLEOTIDE SEQUENCE [LARGE SCALE GENOMIC DNA]</scope>
    <source>
        <strain evidence="6 7">BJ06-0143</strain>
    </source>
</reference>
<proteinExistence type="predicted"/>
<evidence type="ECO:0000259" key="5">
    <source>
        <dbReference type="PROSITE" id="PS50937"/>
    </source>
</evidence>
<dbReference type="PANTHER" id="PTHR30204">
    <property type="entry name" value="REDOX-CYCLING DRUG-SENSING TRANSCRIPTIONAL ACTIVATOR SOXR"/>
    <property type="match status" value="1"/>
</dbReference>
<evidence type="ECO:0000256" key="4">
    <source>
        <dbReference type="ARBA" id="ARBA00023163"/>
    </source>
</evidence>
<dbReference type="PROSITE" id="PS50937">
    <property type="entry name" value="HTH_MERR_2"/>
    <property type="match status" value="1"/>
</dbReference>
<organism evidence="6 7">
    <name type="scientific">Nocardia higoensis</name>
    <dbReference type="NCBI Taxonomy" id="228599"/>
    <lineage>
        <taxon>Bacteria</taxon>
        <taxon>Bacillati</taxon>
        <taxon>Actinomycetota</taxon>
        <taxon>Actinomycetes</taxon>
        <taxon>Mycobacteriales</taxon>
        <taxon>Nocardiaceae</taxon>
        <taxon>Nocardia</taxon>
    </lineage>
</organism>
<dbReference type="SUPFAM" id="SSF46955">
    <property type="entry name" value="Putative DNA-binding domain"/>
    <property type="match status" value="1"/>
</dbReference>
<dbReference type="InterPro" id="IPR000551">
    <property type="entry name" value="MerR-type_HTH_dom"/>
</dbReference>
<keyword evidence="4" id="KW-0804">Transcription</keyword>
<dbReference type="SMART" id="SM00422">
    <property type="entry name" value="HTH_MERR"/>
    <property type="match status" value="1"/>
</dbReference>
<dbReference type="PANTHER" id="PTHR30204:SF69">
    <property type="entry name" value="MERR-FAMILY TRANSCRIPTIONAL REGULATOR"/>
    <property type="match status" value="1"/>
</dbReference>
<dbReference type="InterPro" id="IPR009061">
    <property type="entry name" value="DNA-bd_dom_put_sf"/>
</dbReference>
<dbReference type="InterPro" id="IPR047057">
    <property type="entry name" value="MerR_fam"/>
</dbReference>
<keyword evidence="3" id="KW-0238">DNA-binding</keyword>
<gene>
    <name evidence="6" type="ORF">IU449_03605</name>
</gene>
<dbReference type="Proteomes" id="UP000707731">
    <property type="component" value="Unassembled WGS sequence"/>
</dbReference>
<accession>A0ABS0D771</accession>
<dbReference type="Gene3D" id="1.10.1660.10">
    <property type="match status" value="1"/>
</dbReference>
<evidence type="ECO:0000313" key="7">
    <source>
        <dbReference type="Proteomes" id="UP000707731"/>
    </source>
</evidence>
<protein>
    <submittedName>
        <fullName evidence="6">MerR family transcriptional regulator</fullName>
    </submittedName>
</protein>
<keyword evidence="1" id="KW-0678">Repressor</keyword>
<dbReference type="EMBL" id="JADLQN010000001">
    <property type="protein sequence ID" value="MBF6353643.1"/>
    <property type="molecule type" value="Genomic_DNA"/>
</dbReference>